<evidence type="ECO:0000313" key="2">
    <source>
        <dbReference type="Proteomes" id="UP000324022"/>
    </source>
</evidence>
<dbReference type="EMBL" id="OOIN01000041">
    <property type="protein sequence ID" value="SPO31905.1"/>
    <property type="molecule type" value="Genomic_DNA"/>
</dbReference>
<accession>A0A5C3EP84</accession>
<sequence>MSTPLPASHVANKAAAAARSSFPKKWTNLQDWFDDYSRFLRKQEQPPHLALADSDVVEALEKRFRTSIKELDDMRAVSGFYQAFANLSESDHCFSSTKAIEFALGVQAYFDGSADRDLYLKGTPIVQSSGTGKTCMVLELANYAPLLYICLRAQGSTLLQGFPQSEVKPVSYFVNSLKKQMLNNKGKPSGIPMYCCDLQVAAFLGAWFQQLVKQLAPLPNTKDKHNHLLRFIRYGTRNSTQVSDPTTRDPTPQASHATIDNVAQTKQLRDKFFSNVCEAANTLLDTAPTPDDLHNCAIFQYCLEPHISLLADQLGTVRDYLCLQ</sequence>
<gene>
    <name evidence="1" type="ORF">UTRI_06742</name>
</gene>
<dbReference type="Proteomes" id="UP000324022">
    <property type="component" value="Unassembled WGS sequence"/>
</dbReference>
<evidence type="ECO:0000313" key="1">
    <source>
        <dbReference type="EMBL" id="SPO31905.1"/>
    </source>
</evidence>
<reference evidence="1 2" key="1">
    <citation type="submission" date="2018-03" db="EMBL/GenBank/DDBJ databases">
        <authorList>
            <person name="Guldener U."/>
        </authorList>
    </citation>
    <scope>NUCLEOTIDE SEQUENCE [LARGE SCALE GENOMIC DNA]</scope>
    <source>
        <strain evidence="1 2">NBRC100155</strain>
    </source>
</reference>
<name>A0A5C3EP84_9BASI</name>
<organism evidence="1 2">
    <name type="scientific">Ustilago trichophora</name>
    <dbReference type="NCBI Taxonomy" id="86804"/>
    <lineage>
        <taxon>Eukaryota</taxon>
        <taxon>Fungi</taxon>
        <taxon>Dikarya</taxon>
        <taxon>Basidiomycota</taxon>
        <taxon>Ustilaginomycotina</taxon>
        <taxon>Ustilaginomycetes</taxon>
        <taxon>Ustilaginales</taxon>
        <taxon>Ustilaginaceae</taxon>
        <taxon>Ustilago</taxon>
    </lineage>
</organism>
<dbReference type="OrthoDB" id="2692380at2759"/>
<keyword evidence="2" id="KW-1185">Reference proteome</keyword>
<proteinExistence type="predicted"/>
<protein>
    <submittedName>
        <fullName evidence="1">Uncharacterized protein</fullName>
    </submittedName>
</protein>
<dbReference type="AlphaFoldDB" id="A0A5C3EP84"/>